<proteinExistence type="predicted"/>
<reference evidence="1" key="1">
    <citation type="submission" date="2012-10" db="EMBL/GenBank/DDBJ databases">
        <authorList>
            <person name="Harkins D.M."/>
            <person name="Durkin A.S."/>
            <person name="Brinkac L.M."/>
            <person name="Haft D.H."/>
            <person name="Selengut J.D."/>
            <person name="Sanka R."/>
            <person name="DePew J."/>
            <person name="Purushe J."/>
            <person name="Matthias M.A."/>
            <person name="Vinetz J.M."/>
            <person name="Sutton G.G."/>
            <person name="Nierman W.C."/>
            <person name="Fouts D.E."/>
        </authorList>
    </citation>
    <scope>NUCLEOTIDE SEQUENCE [LARGE SCALE GENOMIC DNA]</scope>
    <source>
        <strain evidence="1">MOR084</strain>
    </source>
</reference>
<accession>A0A0E2BKZ5</accession>
<sequence>MKKFDTFAIAILVILNSNRINANPSSFVGSCNFENQICFNFQEGYTKPAAQSICSAQSSGNFSELPCSNSSVESRCSVLKEGKGFEIVMYRGYLSNAGYESAQHNTCKVNQGTFTANGVR</sequence>
<comment type="caution">
    <text evidence="1">The sequence shown here is derived from an EMBL/GenBank/DDBJ whole genome shotgun (WGS) entry which is preliminary data.</text>
</comment>
<keyword evidence="1" id="KW-0449">Lipoprotein</keyword>
<evidence type="ECO:0000313" key="1">
    <source>
        <dbReference type="EMBL" id="EKO35919.1"/>
    </source>
</evidence>
<dbReference type="EMBL" id="AHON02000001">
    <property type="protein sequence ID" value="EKO35919.1"/>
    <property type="molecule type" value="Genomic_DNA"/>
</dbReference>
<protein>
    <submittedName>
        <fullName evidence="1">Lipoprotein</fullName>
    </submittedName>
</protein>
<name>A0A0E2BKZ5_9LEPT</name>
<gene>
    <name evidence="1" type="ORF">LEP1GSC179_0229</name>
</gene>
<dbReference type="RefSeq" id="WP_004482909.1">
    <property type="nucleotide sequence ID" value="NZ_AHON02000001.1"/>
</dbReference>
<organism evidence="1 2">
    <name type="scientific">Leptospira santarosai str. MOR084</name>
    <dbReference type="NCBI Taxonomy" id="1049984"/>
    <lineage>
        <taxon>Bacteria</taxon>
        <taxon>Pseudomonadati</taxon>
        <taxon>Spirochaetota</taxon>
        <taxon>Spirochaetia</taxon>
        <taxon>Leptospirales</taxon>
        <taxon>Leptospiraceae</taxon>
        <taxon>Leptospira</taxon>
    </lineage>
</organism>
<keyword evidence="2" id="KW-1185">Reference proteome</keyword>
<evidence type="ECO:0000313" key="2">
    <source>
        <dbReference type="Proteomes" id="UP000006329"/>
    </source>
</evidence>
<dbReference type="PROSITE" id="PS51257">
    <property type="entry name" value="PROKAR_LIPOPROTEIN"/>
    <property type="match status" value="1"/>
</dbReference>
<dbReference type="AlphaFoldDB" id="A0A0E2BKZ5"/>
<dbReference type="Proteomes" id="UP000006329">
    <property type="component" value="Unassembled WGS sequence"/>
</dbReference>